<sequence>MKFILSLFFSTEEGYRVSGIEALCITLERLAYLSRWRDLLEKYGRSSSNLSSVFYYVCKHLSTRCSLLLGVDWNRISPSLENFVSPVHVKEATLFNVWGFIDGPFGAFVAQGTVCSRELCTVGHRRSQGVKHQSITTPDGIIAHMYGPAEGCSCGEVDSKITDRE</sequence>
<dbReference type="AlphaFoldDB" id="A0A225UYK8"/>
<evidence type="ECO:0000313" key="1">
    <source>
        <dbReference type="EMBL" id="OWY98104.1"/>
    </source>
</evidence>
<keyword evidence="2" id="KW-1185">Reference proteome</keyword>
<protein>
    <recommendedName>
        <fullName evidence="3">DDE Tnp4 domain-containing protein</fullName>
    </recommendedName>
</protein>
<proteinExistence type="predicted"/>
<dbReference type="EMBL" id="NBNE01009745">
    <property type="protein sequence ID" value="OWY98104.1"/>
    <property type="molecule type" value="Genomic_DNA"/>
</dbReference>
<evidence type="ECO:0008006" key="3">
    <source>
        <dbReference type="Google" id="ProtNLM"/>
    </source>
</evidence>
<organism evidence="1 2">
    <name type="scientific">Phytophthora megakarya</name>
    <dbReference type="NCBI Taxonomy" id="4795"/>
    <lineage>
        <taxon>Eukaryota</taxon>
        <taxon>Sar</taxon>
        <taxon>Stramenopiles</taxon>
        <taxon>Oomycota</taxon>
        <taxon>Peronosporomycetes</taxon>
        <taxon>Peronosporales</taxon>
        <taxon>Peronosporaceae</taxon>
        <taxon>Phytophthora</taxon>
    </lineage>
</organism>
<reference evidence="2" key="1">
    <citation type="submission" date="2017-03" db="EMBL/GenBank/DDBJ databases">
        <title>Phytopthora megakarya and P. palmivora, two closely related causual agents of cacao black pod achieved similar genome size and gene model numbers by different mechanisms.</title>
        <authorList>
            <person name="Ali S."/>
            <person name="Shao J."/>
            <person name="Larry D.J."/>
            <person name="Kronmiller B."/>
            <person name="Shen D."/>
            <person name="Strem M.D."/>
            <person name="Melnick R.L."/>
            <person name="Guiltinan M.J."/>
            <person name="Tyler B.M."/>
            <person name="Meinhardt L.W."/>
            <person name="Bailey B.A."/>
        </authorList>
    </citation>
    <scope>NUCLEOTIDE SEQUENCE [LARGE SCALE GENOMIC DNA]</scope>
    <source>
        <strain evidence="2">zdho120</strain>
    </source>
</reference>
<comment type="caution">
    <text evidence="1">The sequence shown here is derived from an EMBL/GenBank/DDBJ whole genome shotgun (WGS) entry which is preliminary data.</text>
</comment>
<dbReference type="STRING" id="4795.A0A225UYK8"/>
<accession>A0A225UYK8</accession>
<name>A0A225UYK8_9STRA</name>
<evidence type="ECO:0000313" key="2">
    <source>
        <dbReference type="Proteomes" id="UP000198211"/>
    </source>
</evidence>
<dbReference type="Proteomes" id="UP000198211">
    <property type="component" value="Unassembled WGS sequence"/>
</dbReference>
<gene>
    <name evidence="1" type="ORF">PHMEG_00031216</name>
</gene>